<protein>
    <submittedName>
        <fullName evidence="1">Uncharacterized protein</fullName>
    </submittedName>
</protein>
<sequence>MTKRKVMLRTPKDVTPVSLINSLTCFFVALNQIGATSPNSFLPHCELLGRLIIKSTNYKLTKF</sequence>
<comment type="caution">
    <text evidence="1">The sequence shown here is derived from an EMBL/GenBank/DDBJ whole genome shotgun (WGS) entry which is preliminary data.</text>
</comment>
<gene>
    <name evidence="1" type="ORF">NCTC11327_03147</name>
</gene>
<dbReference type="EMBL" id="UHIP01000002">
    <property type="protein sequence ID" value="SUQ26287.1"/>
    <property type="molecule type" value="Genomic_DNA"/>
</dbReference>
<proteinExistence type="predicted"/>
<dbReference type="AlphaFoldDB" id="A0AAX2LW84"/>
<evidence type="ECO:0000313" key="1">
    <source>
        <dbReference type="EMBL" id="SUQ26287.1"/>
    </source>
</evidence>
<accession>A0AAX2LW84</accession>
<reference evidence="1 2" key="1">
    <citation type="submission" date="2018-06" db="EMBL/GenBank/DDBJ databases">
        <authorList>
            <consortium name="Pathogen Informatics"/>
            <person name="Doyle S."/>
        </authorList>
    </citation>
    <scope>NUCLEOTIDE SEQUENCE [LARGE SCALE GENOMIC DNA]</scope>
    <source>
        <strain evidence="1 2">NCTC11327</strain>
    </source>
</reference>
<evidence type="ECO:0000313" key="2">
    <source>
        <dbReference type="Proteomes" id="UP000254626"/>
    </source>
</evidence>
<organism evidence="1 2">
    <name type="scientific">Vibrio fluvialis</name>
    <dbReference type="NCBI Taxonomy" id="676"/>
    <lineage>
        <taxon>Bacteria</taxon>
        <taxon>Pseudomonadati</taxon>
        <taxon>Pseudomonadota</taxon>
        <taxon>Gammaproteobacteria</taxon>
        <taxon>Vibrionales</taxon>
        <taxon>Vibrionaceae</taxon>
        <taxon>Vibrio</taxon>
    </lineage>
</organism>
<dbReference type="Proteomes" id="UP000254626">
    <property type="component" value="Unassembled WGS sequence"/>
</dbReference>
<name>A0AAX2LW84_VIBFL</name>